<evidence type="ECO:0000313" key="2">
    <source>
        <dbReference type="Proteomes" id="UP001364224"/>
    </source>
</evidence>
<sequence>MEGVEPDDPFQVVHCFFGAAPTGERECEPIVRKIRIEFEGALEFCAAFGGPVEPLQYCRKRQTGVSQMGI</sequence>
<dbReference type="EMBL" id="JAZHRV010000001">
    <property type="protein sequence ID" value="MEH2560157.1"/>
    <property type="molecule type" value="Genomic_DNA"/>
</dbReference>
<proteinExistence type="predicted"/>
<reference evidence="1 2" key="1">
    <citation type="submission" date="2024-02" db="EMBL/GenBank/DDBJ databases">
        <title>Adaptive strategies in a cosmopolitan and abundant soil bacterium.</title>
        <authorList>
            <person name="Carini P."/>
        </authorList>
    </citation>
    <scope>NUCLEOTIDE SEQUENCE [LARGE SCALE GENOMIC DNA]</scope>
    <source>
        <strain evidence="1 2">AZCC 1608</strain>
    </source>
</reference>
<accession>A0ABU8BNN0</accession>
<dbReference type="RefSeq" id="WP_334489026.1">
    <property type="nucleotide sequence ID" value="NZ_JAZHRV010000001.1"/>
</dbReference>
<comment type="caution">
    <text evidence="1">The sequence shown here is derived from an EMBL/GenBank/DDBJ whole genome shotgun (WGS) entry which is preliminary data.</text>
</comment>
<keyword evidence="2" id="KW-1185">Reference proteome</keyword>
<evidence type="ECO:0000313" key="1">
    <source>
        <dbReference type="EMBL" id="MEH2560157.1"/>
    </source>
</evidence>
<evidence type="ECO:0008006" key="3">
    <source>
        <dbReference type="Google" id="ProtNLM"/>
    </source>
</evidence>
<dbReference type="Proteomes" id="UP001364224">
    <property type="component" value="Unassembled WGS sequence"/>
</dbReference>
<name>A0ABU8BNN0_9BRAD</name>
<organism evidence="1 2">
    <name type="scientific">Bradyrhizobium algeriense</name>
    <dbReference type="NCBI Taxonomy" id="634784"/>
    <lineage>
        <taxon>Bacteria</taxon>
        <taxon>Pseudomonadati</taxon>
        <taxon>Pseudomonadota</taxon>
        <taxon>Alphaproteobacteria</taxon>
        <taxon>Hyphomicrobiales</taxon>
        <taxon>Nitrobacteraceae</taxon>
        <taxon>Bradyrhizobium</taxon>
    </lineage>
</organism>
<gene>
    <name evidence="1" type="ORF">V1286_007686</name>
</gene>
<protein>
    <recommendedName>
        <fullName evidence="3">Transposase</fullName>
    </recommendedName>
</protein>